<dbReference type="STRING" id="1448318.A0A319DZM9"/>
<keyword evidence="1" id="KW-0805">Transcription regulation</keyword>
<evidence type="ECO:0000256" key="2">
    <source>
        <dbReference type="ARBA" id="ARBA00023125"/>
    </source>
</evidence>
<evidence type="ECO:0000313" key="6">
    <source>
        <dbReference type="EMBL" id="PYI01575.1"/>
    </source>
</evidence>
<feature type="domain" description="Xylanolytic transcriptional activator regulatory" evidence="5">
    <location>
        <begin position="174"/>
        <end position="393"/>
    </location>
</feature>
<dbReference type="GO" id="GO:0003677">
    <property type="term" value="F:DNA binding"/>
    <property type="evidence" value="ECO:0007669"/>
    <property type="project" value="UniProtKB-KW"/>
</dbReference>
<dbReference type="AlphaFoldDB" id="A0A319DZM9"/>
<protein>
    <submittedName>
        <fullName evidence="6">C6 transcription factor</fullName>
    </submittedName>
</protein>
<dbReference type="PANTHER" id="PTHR47256">
    <property type="entry name" value="ZN(II)2CYS6 TRANSCRIPTION FACTOR (EUROFUNG)-RELATED"/>
    <property type="match status" value="1"/>
</dbReference>
<keyword evidence="3" id="KW-0804">Transcription</keyword>
<dbReference type="VEuPathDB" id="FungiDB:BO78DRAFT_464567"/>
<dbReference type="InterPro" id="IPR036864">
    <property type="entry name" value="Zn2-C6_fun-type_DNA-bd_sf"/>
</dbReference>
<dbReference type="Pfam" id="PF04082">
    <property type="entry name" value="Fungal_trans"/>
    <property type="match status" value="1"/>
</dbReference>
<dbReference type="GO" id="GO:0000981">
    <property type="term" value="F:DNA-binding transcription factor activity, RNA polymerase II-specific"/>
    <property type="evidence" value="ECO:0007669"/>
    <property type="project" value="InterPro"/>
</dbReference>
<name>A0A319DZM9_ASPSB</name>
<keyword evidence="2" id="KW-0238">DNA-binding</keyword>
<keyword evidence="7" id="KW-1185">Reference proteome</keyword>
<evidence type="ECO:0000256" key="1">
    <source>
        <dbReference type="ARBA" id="ARBA00023015"/>
    </source>
</evidence>
<evidence type="ECO:0000313" key="7">
    <source>
        <dbReference type="Proteomes" id="UP000248423"/>
    </source>
</evidence>
<dbReference type="EMBL" id="KZ826412">
    <property type="protein sequence ID" value="PYI01575.1"/>
    <property type="molecule type" value="Genomic_DNA"/>
</dbReference>
<evidence type="ECO:0000259" key="5">
    <source>
        <dbReference type="Pfam" id="PF04082"/>
    </source>
</evidence>
<dbReference type="PANTHER" id="PTHR47256:SF4">
    <property type="entry name" value="ZN(II)2CYS6 TRANSCRIPTION FACTOR (EUROFUNG)"/>
    <property type="match status" value="1"/>
</dbReference>
<proteinExistence type="predicted"/>
<dbReference type="OrthoDB" id="2593732at2759"/>
<dbReference type="CDD" id="cd12148">
    <property type="entry name" value="fungal_TF_MHR"/>
    <property type="match status" value="1"/>
</dbReference>
<dbReference type="InterPro" id="IPR053187">
    <property type="entry name" value="Notoamide_regulator"/>
</dbReference>
<dbReference type="Proteomes" id="UP000248423">
    <property type="component" value="Unassembled WGS sequence"/>
</dbReference>
<accession>A0A319DZM9</accession>
<gene>
    <name evidence="6" type="ORF">BO78DRAFT_464567</name>
</gene>
<dbReference type="GO" id="GO:0008270">
    <property type="term" value="F:zinc ion binding"/>
    <property type="evidence" value="ECO:0007669"/>
    <property type="project" value="InterPro"/>
</dbReference>
<organism evidence="6 7">
    <name type="scientific">Aspergillus sclerotiicarbonarius (strain CBS 121057 / IBT 28362)</name>
    <dbReference type="NCBI Taxonomy" id="1448318"/>
    <lineage>
        <taxon>Eukaryota</taxon>
        <taxon>Fungi</taxon>
        <taxon>Dikarya</taxon>
        <taxon>Ascomycota</taxon>
        <taxon>Pezizomycotina</taxon>
        <taxon>Eurotiomycetes</taxon>
        <taxon>Eurotiomycetidae</taxon>
        <taxon>Eurotiales</taxon>
        <taxon>Aspergillaceae</taxon>
        <taxon>Aspergillus</taxon>
        <taxon>Aspergillus subgen. Circumdati</taxon>
    </lineage>
</organism>
<evidence type="ECO:0000256" key="3">
    <source>
        <dbReference type="ARBA" id="ARBA00023163"/>
    </source>
</evidence>
<dbReference type="Gene3D" id="4.10.240.10">
    <property type="entry name" value="Zn(2)-C6 fungal-type DNA-binding domain"/>
    <property type="match status" value="1"/>
</dbReference>
<sequence>MTSERTQRLLAPAASKDPFTKLTLHILQCSGTAPCDWCTKHNLACRIDESTDSRRKIHIKRKIESLESDRDVLTRVLESLRNSGVTRMHSLLQLIRSNASLGELQLFVDDRLENARTADSALEDDEVQMPDDSVFKIPRRVMNVKRLADQPIFRVPAKPWTRVTDDDDFVSHLISLYFTWRHSCFPCMDRVPFIRDMKAAKLSSRFCSPFLVNAVLANSCAYSDYAEAYEVPSDPSTRGTHFYHEAKRCFEQEDGLSTIATVQGLAVLSTCAGLMGKDRRGWIYQGQLAFAAKELVRTLPLTPSGLIIPKSETERAIEITLWGLYITTIAHALAYQKPPLVERPRFPYPPSSHDDDSPLWYPYPQGGEGLQGHFMCYFNSLCKLTTIVDEWCTLLFDGFTKPALEEIRHMEKKVYRLLLEWEMALQPCLKIESRRVILPHILSLHMYYHDIRITVSELAGAAVYGAKSPRSGLDRHPEQMTLSSARQMAGLMEVHRSLWGIDLFPASHIQWITVSMFTLLGGLDNPANQEAFVTLTTAAKVASRRWPIAKRTLRAIQLTGRNMRVRLPPETDALFTDFEREIWGPGGRKGLSSCYPNFAVLAGSLRDEEVELDRFLEKQDVLDASDMEEEDEGVE</sequence>
<keyword evidence="4" id="KW-0539">Nucleus</keyword>
<dbReference type="InterPro" id="IPR007219">
    <property type="entry name" value="XnlR_reg_dom"/>
</dbReference>
<reference evidence="6 7" key="1">
    <citation type="submission" date="2018-02" db="EMBL/GenBank/DDBJ databases">
        <title>The genomes of Aspergillus section Nigri reveals drivers in fungal speciation.</title>
        <authorList>
            <consortium name="DOE Joint Genome Institute"/>
            <person name="Vesth T.C."/>
            <person name="Nybo J."/>
            <person name="Theobald S."/>
            <person name="Brandl J."/>
            <person name="Frisvad J.C."/>
            <person name="Nielsen K.F."/>
            <person name="Lyhne E.K."/>
            <person name="Kogle M.E."/>
            <person name="Kuo A."/>
            <person name="Riley R."/>
            <person name="Clum A."/>
            <person name="Nolan M."/>
            <person name="Lipzen A."/>
            <person name="Salamov A."/>
            <person name="Henrissat B."/>
            <person name="Wiebenga A."/>
            <person name="De vries R.P."/>
            <person name="Grigoriev I.V."/>
            <person name="Mortensen U.H."/>
            <person name="Andersen M.R."/>
            <person name="Baker S.E."/>
        </authorList>
    </citation>
    <scope>NUCLEOTIDE SEQUENCE [LARGE SCALE GENOMIC DNA]</scope>
    <source>
        <strain evidence="6 7">CBS 121057</strain>
    </source>
</reference>
<evidence type="ECO:0000256" key="4">
    <source>
        <dbReference type="ARBA" id="ARBA00023242"/>
    </source>
</evidence>
<dbReference type="GO" id="GO:0006351">
    <property type="term" value="P:DNA-templated transcription"/>
    <property type="evidence" value="ECO:0007669"/>
    <property type="project" value="InterPro"/>
</dbReference>